<accession>L9WMY9</accession>
<keyword evidence="3" id="KW-1185">Reference proteome</keyword>
<evidence type="ECO:0000313" key="3">
    <source>
        <dbReference type="Proteomes" id="UP000011690"/>
    </source>
</evidence>
<sequence>MVILCGTTAILGSDHHGKYVYEYSVGVMQQADTKPIMEDIPQPSSDSYSIGDRVRIYIGSDDSDSRYHGKVCEIVKVLKDDLDAETGRTIDAYSYILRDIESNKELPISFRHHDLVPTSDGQ</sequence>
<dbReference type="EMBL" id="AOHY01000016">
    <property type="protein sequence ID" value="ELY49708.1"/>
    <property type="molecule type" value="Genomic_DNA"/>
</dbReference>
<proteinExistence type="predicted"/>
<protein>
    <recommendedName>
        <fullName evidence="1">DUF8139 domain-containing protein</fullName>
    </recommendedName>
</protein>
<dbReference type="Proteomes" id="UP000011690">
    <property type="component" value="Unassembled WGS sequence"/>
</dbReference>
<dbReference type="InterPro" id="IPR058452">
    <property type="entry name" value="DUF8139"/>
</dbReference>
<dbReference type="eggNOG" id="arCOG08978">
    <property type="taxonomic scope" value="Archaea"/>
</dbReference>
<comment type="caution">
    <text evidence="2">The sequence shown here is derived from an EMBL/GenBank/DDBJ whole genome shotgun (WGS) entry which is preliminary data.</text>
</comment>
<organism evidence="2 3">
    <name type="scientific">Natronorubrum bangense JCM 10635</name>
    <dbReference type="NCBI Taxonomy" id="1227500"/>
    <lineage>
        <taxon>Archaea</taxon>
        <taxon>Methanobacteriati</taxon>
        <taxon>Methanobacteriota</taxon>
        <taxon>Stenosarchaea group</taxon>
        <taxon>Halobacteria</taxon>
        <taxon>Halobacteriales</taxon>
        <taxon>Natrialbaceae</taxon>
        <taxon>Natronorubrum</taxon>
    </lineage>
</organism>
<gene>
    <name evidence="2" type="ORF">C494_06825</name>
</gene>
<evidence type="ECO:0000313" key="2">
    <source>
        <dbReference type="EMBL" id="ELY49708.1"/>
    </source>
</evidence>
<dbReference type="AlphaFoldDB" id="L9WMY9"/>
<feature type="domain" description="DUF8139" evidence="1">
    <location>
        <begin position="46"/>
        <end position="119"/>
    </location>
</feature>
<dbReference type="Pfam" id="PF26460">
    <property type="entry name" value="DUF8139"/>
    <property type="match status" value="1"/>
</dbReference>
<name>L9WMY9_9EURY</name>
<reference evidence="2 3" key="1">
    <citation type="journal article" date="2014" name="PLoS Genet.">
        <title>Phylogenetically driven sequencing of extremely halophilic archaea reveals strategies for static and dynamic osmo-response.</title>
        <authorList>
            <person name="Becker E.A."/>
            <person name="Seitzer P.M."/>
            <person name="Tritt A."/>
            <person name="Larsen D."/>
            <person name="Krusor M."/>
            <person name="Yao A.I."/>
            <person name="Wu D."/>
            <person name="Madern D."/>
            <person name="Eisen J.A."/>
            <person name="Darling A.E."/>
            <person name="Facciotti M.T."/>
        </authorList>
    </citation>
    <scope>NUCLEOTIDE SEQUENCE [LARGE SCALE GENOMIC DNA]</scope>
    <source>
        <strain evidence="2 3">JCM 10635</strain>
    </source>
</reference>
<dbReference type="PATRIC" id="fig|1227500.6.peg.1382"/>
<evidence type="ECO:0000259" key="1">
    <source>
        <dbReference type="Pfam" id="PF26460"/>
    </source>
</evidence>